<keyword evidence="11" id="KW-1185">Reference proteome</keyword>
<keyword evidence="7" id="KW-0472">Membrane</keyword>
<proteinExistence type="inferred from homology"/>
<dbReference type="Pfam" id="PF02949">
    <property type="entry name" value="7tm_6"/>
    <property type="match status" value="1"/>
</dbReference>
<evidence type="ECO:0000256" key="4">
    <source>
        <dbReference type="ARBA" id="ARBA00022692"/>
    </source>
</evidence>
<keyword evidence="5 10" id="KW-0552">Olfaction</keyword>
<dbReference type="Proteomes" id="UP000515204">
    <property type="component" value="Unplaced"/>
</dbReference>
<dbReference type="OrthoDB" id="7548151at2759"/>
<reference evidence="12" key="1">
    <citation type="submission" date="2025-08" db="UniProtKB">
        <authorList>
            <consortium name="RefSeq"/>
        </authorList>
    </citation>
    <scope>IDENTIFICATION</scope>
</reference>
<dbReference type="PANTHER" id="PTHR21137:SF35">
    <property type="entry name" value="ODORANT RECEPTOR 19A-RELATED"/>
    <property type="match status" value="1"/>
</dbReference>
<evidence type="ECO:0000256" key="8">
    <source>
        <dbReference type="ARBA" id="ARBA00023170"/>
    </source>
</evidence>
<dbReference type="InterPro" id="IPR004117">
    <property type="entry name" value="7tm6_olfct_rcpt"/>
</dbReference>
<keyword evidence="2" id="KW-1003">Cell membrane</keyword>
<dbReference type="AlphaFoldDB" id="A0A6P3WN53"/>
<evidence type="ECO:0000256" key="1">
    <source>
        <dbReference type="ARBA" id="ARBA00004651"/>
    </source>
</evidence>
<dbReference type="RefSeq" id="XP_014467257.1">
    <property type="nucleotide sequence ID" value="XM_014611771.1"/>
</dbReference>
<evidence type="ECO:0000256" key="9">
    <source>
        <dbReference type="ARBA" id="ARBA00023224"/>
    </source>
</evidence>
<protein>
    <recommendedName>
        <fullName evidence="10">Odorant receptor</fullName>
    </recommendedName>
</protein>
<accession>A0A6P3WN53</accession>
<comment type="similarity">
    <text evidence="10">Belongs to the insect chemoreceptor superfamily. Heteromeric odorant receptor channel (TC 1.A.69) family.</text>
</comment>
<keyword evidence="9 10" id="KW-0807">Transducer</keyword>
<evidence type="ECO:0000256" key="3">
    <source>
        <dbReference type="ARBA" id="ARBA00022606"/>
    </source>
</evidence>
<sequence>MIVTYNDPSSILDDANYTMNTYDIGRGSSRYYEKHACRHLQLKTCLKTIENDWSSLNTDTEKAILQRHASYAQHITTSYAVFMQLTGILLIFKSSMTLLFEDTTNTTLPIIVAESKLPFRVEYGEKMRQCLFPVAIHCYLAVFAHSNITIAVDSLYITLVHHACGMFKIVGQTLEYIGKNKGDNFDLKPDRITDEDYGKALSCLRRHLHVIEFAELIEATFTNIFLVGVCLNMIGGSMIGIQVVLNLDDAKDVVEPLTIYIAQLFHLFLQFWQGQFLLTYSAVPYESICRANWYYTSGRCRKILLLIMNRTVLPCKLTAGKIVILSIETFGVVNQTALLLSIFLL</sequence>
<comment type="subcellular location">
    <subcellularLocation>
        <location evidence="1 10">Cell membrane</location>
        <topology evidence="1 10">Multi-pass membrane protein</topology>
    </subcellularLocation>
</comment>
<dbReference type="GO" id="GO:0004984">
    <property type="term" value="F:olfactory receptor activity"/>
    <property type="evidence" value="ECO:0007669"/>
    <property type="project" value="InterPro"/>
</dbReference>
<dbReference type="GO" id="GO:0005549">
    <property type="term" value="F:odorant binding"/>
    <property type="evidence" value="ECO:0007669"/>
    <property type="project" value="InterPro"/>
</dbReference>
<evidence type="ECO:0000313" key="12">
    <source>
        <dbReference type="RefSeq" id="XP_014467257.1"/>
    </source>
</evidence>
<dbReference type="GO" id="GO:0007165">
    <property type="term" value="P:signal transduction"/>
    <property type="evidence" value="ECO:0007669"/>
    <property type="project" value="UniProtKB-KW"/>
</dbReference>
<dbReference type="GeneID" id="106740584"/>
<keyword evidence="8 10" id="KW-0675">Receptor</keyword>
<name>A0A6P3WN53_DINQU</name>
<dbReference type="KEGG" id="dqu:106740584"/>
<evidence type="ECO:0000256" key="2">
    <source>
        <dbReference type="ARBA" id="ARBA00022475"/>
    </source>
</evidence>
<evidence type="ECO:0000256" key="10">
    <source>
        <dbReference type="RuleBase" id="RU351113"/>
    </source>
</evidence>
<keyword evidence="4" id="KW-0812">Transmembrane</keyword>
<keyword evidence="3 10" id="KW-0716">Sensory transduction</keyword>
<evidence type="ECO:0000256" key="6">
    <source>
        <dbReference type="ARBA" id="ARBA00022989"/>
    </source>
</evidence>
<dbReference type="PANTHER" id="PTHR21137">
    <property type="entry name" value="ODORANT RECEPTOR"/>
    <property type="match status" value="1"/>
</dbReference>
<gene>
    <name evidence="12" type="primary">LOC106740584</name>
</gene>
<organism evidence="11 12">
    <name type="scientific">Dinoponera quadriceps</name>
    <name type="common">South American ant</name>
    <dbReference type="NCBI Taxonomy" id="609295"/>
    <lineage>
        <taxon>Eukaryota</taxon>
        <taxon>Metazoa</taxon>
        <taxon>Ecdysozoa</taxon>
        <taxon>Arthropoda</taxon>
        <taxon>Hexapoda</taxon>
        <taxon>Insecta</taxon>
        <taxon>Pterygota</taxon>
        <taxon>Neoptera</taxon>
        <taxon>Endopterygota</taxon>
        <taxon>Hymenoptera</taxon>
        <taxon>Apocrita</taxon>
        <taxon>Aculeata</taxon>
        <taxon>Formicoidea</taxon>
        <taxon>Formicidae</taxon>
        <taxon>Ponerinae</taxon>
        <taxon>Ponerini</taxon>
        <taxon>Dinoponera</taxon>
    </lineage>
</organism>
<evidence type="ECO:0000256" key="5">
    <source>
        <dbReference type="ARBA" id="ARBA00022725"/>
    </source>
</evidence>
<evidence type="ECO:0000256" key="7">
    <source>
        <dbReference type="ARBA" id="ARBA00023136"/>
    </source>
</evidence>
<evidence type="ECO:0000313" key="11">
    <source>
        <dbReference type="Proteomes" id="UP000515204"/>
    </source>
</evidence>
<keyword evidence="6" id="KW-1133">Transmembrane helix</keyword>
<dbReference type="GO" id="GO:0005886">
    <property type="term" value="C:plasma membrane"/>
    <property type="evidence" value="ECO:0007669"/>
    <property type="project" value="UniProtKB-SubCell"/>
</dbReference>